<dbReference type="EMBL" id="PEXW01000071">
    <property type="protein sequence ID" value="PIS40423.1"/>
    <property type="molecule type" value="Genomic_DNA"/>
</dbReference>
<evidence type="ECO:0000256" key="1">
    <source>
        <dbReference type="ARBA" id="ARBA00007465"/>
    </source>
</evidence>
<dbReference type="PANTHER" id="PTHR11831:SF4">
    <property type="entry name" value="SMALL RIBOSOMAL SUBUNIT PROTEIN US4M"/>
    <property type="match status" value="1"/>
</dbReference>
<evidence type="ECO:0000313" key="11">
    <source>
        <dbReference type="EMBL" id="PIS40423.1"/>
    </source>
</evidence>
<sequence length="202" mass="22846">MARNLGPKHTRCRRYGVKLCDSVKCPVIRRPYPPGQHGPKGTSRLSEYGVQLAEKQKAKIIYGLLERQFENYFKKAIGKKGNTGLLLLQSLERRLDNVIYRLGFAATHSQARQFVGHGFILVNGKKVTIPSYNVDVNDEIGVANKPKIRAQIAERLKGQREAKSGWLSVETDKLAGKIARLPETEDVQQPLNMQLIVEYYSR</sequence>
<dbReference type="CDD" id="cd00165">
    <property type="entry name" value="S4"/>
    <property type="match status" value="1"/>
</dbReference>
<evidence type="ECO:0000256" key="5">
    <source>
        <dbReference type="ARBA" id="ARBA00023274"/>
    </source>
</evidence>
<evidence type="ECO:0000256" key="3">
    <source>
        <dbReference type="ARBA" id="ARBA00022884"/>
    </source>
</evidence>
<dbReference type="PROSITE" id="PS50889">
    <property type="entry name" value="S4"/>
    <property type="match status" value="1"/>
</dbReference>
<protein>
    <recommendedName>
        <fullName evidence="6 7">Small ribosomal subunit protein uS4</fullName>
    </recommendedName>
</protein>
<keyword evidence="5 7" id="KW-0687">Ribonucleoprotein</keyword>
<dbReference type="GO" id="GO:0006412">
    <property type="term" value="P:translation"/>
    <property type="evidence" value="ECO:0007669"/>
    <property type="project" value="UniProtKB-UniRule"/>
</dbReference>
<dbReference type="Gene3D" id="3.10.290.10">
    <property type="entry name" value="RNA-binding S4 domain"/>
    <property type="match status" value="1"/>
</dbReference>
<dbReference type="Proteomes" id="UP000236845">
    <property type="component" value="Unassembled WGS sequence"/>
</dbReference>
<accession>A0A2H0YRQ6</accession>
<dbReference type="NCBIfam" id="NF003717">
    <property type="entry name" value="PRK05327.1"/>
    <property type="match status" value="1"/>
</dbReference>
<feature type="domain" description="Small ribosomal subunit protein uS4 N-terminal" evidence="10">
    <location>
        <begin position="3"/>
        <end position="92"/>
    </location>
</feature>
<keyword evidence="4 7" id="KW-0689">Ribosomal protein</keyword>
<dbReference type="InterPro" id="IPR036986">
    <property type="entry name" value="S4_RNA-bd_sf"/>
</dbReference>
<reference evidence="12" key="1">
    <citation type="submission" date="2017-09" db="EMBL/GenBank/DDBJ databases">
        <title>Depth-based differentiation of microbial function through sediment-hosted aquifers and enrichment of novel symbionts in the deep terrestrial subsurface.</title>
        <authorList>
            <person name="Probst A.J."/>
            <person name="Ladd B."/>
            <person name="Jarett J.K."/>
            <person name="Geller-Mcgrath D.E."/>
            <person name="Sieber C.M.K."/>
            <person name="Emerson J.B."/>
            <person name="Anantharaman K."/>
            <person name="Thomas B.C."/>
            <person name="Malmstrom R."/>
            <person name="Stieglmeier M."/>
            <person name="Klingl A."/>
            <person name="Woyke T."/>
            <person name="Ryan C.M."/>
            <person name="Banfield J.F."/>
        </authorList>
    </citation>
    <scope>NUCLEOTIDE SEQUENCE [LARGE SCALE GENOMIC DNA]</scope>
</reference>
<dbReference type="Pfam" id="PF01479">
    <property type="entry name" value="S4"/>
    <property type="match status" value="1"/>
</dbReference>
<feature type="domain" description="RNA-binding S4" evidence="9">
    <location>
        <begin position="93"/>
        <end position="157"/>
    </location>
</feature>
<keyword evidence="2 7" id="KW-0699">rRNA-binding</keyword>
<evidence type="ECO:0000259" key="10">
    <source>
        <dbReference type="SMART" id="SM01390"/>
    </source>
</evidence>
<dbReference type="PROSITE" id="PS00632">
    <property type="entry name" value="RIBOSOMAL_S4"/>
    <property type="match status" value="1"/>
</dbReference>
<proteinExistence type="inferred from homology"/>
<comment type="caution">
    <text evidence="11">The sequence shown here is derived from an EMBL/GenBank/DDBJ whole genome shotgun (WGS) entry which is preliminary data.</text>
</comment>
<evidence type="ECO:0000313" key="12">
    <source>
        <dbReference type="Proteomes" id="UP000236845"/>
    </source>
</evidence>
<dbReference type="NCBIfam" id="TIGR01017">
    <property type="entry name" value="rpsD_bact"/>
    <property type="match status" value="1"/>
</dbReference>
<dbReference type="InterPro" id="IPR018079">
    <property type="entry name" value="Ribosomal_uS4_CS"/>
</dbReference>
<dbReference type="GO" id="GO:0042274">
    <property type="term" value="P:ribosomal small subunit biogenesis"/>
    <property type="evidence" value="ECO:0007669"/>
    <property type="project" value="TreeGrafter"/>
</dbReference>
<comment type="function">
    <text evidence="7">With S5 and S12 plays an important role in translational accuracy.</text>
</comment>
<name>A0A2H0YRQ6_9BACT</name>
<evidence type="ECO:0000256" key="6">
    <source>
        <dbReference type="ARBA" id="ARBA00035254"/>
    </source>
</evidence>
<evidence type="ECO:0000259" key="9">
    <source>
        <dbReference type="SMART" id="SM00363"/>
    </source>
</evidence>
<evidence type="ECO:0000256" key="4">
    <source>
        <dbReference type="ARBA" id="ARBA00022980"/>
    </source>
</evidence>
<evidence type="ECO:0000256" key="2">
    <source>
        <dbReference type="ARBA" id="ARBA00022730"/>
    </source>
</evidence>
<dbReference type="SUPFAM" id="SSF55174">
    <property type="entry name" value="Alpha-L RNA-binding motif"/>
    <property type="match status" value="1"/>
</dbReference>
<comment type="function">
    <text evidence="7">One of the primary rRNA binding proteins, it binds directly to 16S rRNA where it nucleates assembly of the body of the 30S subunit.</text>
</comment>
<dbReference type="GO" id="GO:0003735">
    <property type="term" value="F:structural constituent of ribosome"/>
    <property type="evidence" value="ECO:0007669"/>
    <property type="project" value="InterPro"/>
</dbReference>
<evidence type="ECO:0000256" key="8">
    <source>
        <dbReference type="RuleBase" id="RU003699"/>
    </source>
</evidence>
<dbReference type="Pfam" id="PF00163">
    <property type="entry name" value="Ribosomal_S4"/>
    <property type="match status" value="1"/>
</dbReference>
<comment type="similarity">
    <text evidence="1 7 8">Belongs to the universal ribosomal protein uS4 family.</text>
</comment>
<gene>
    <name evidence="7" type="primary">rpsD</name>
    <name evidence="11" type="ORF">COT26_03445</name>
</gene>
<dbReference type="GO" id="GO:0019843">
    <property type="term" value="F:rRNA binding"/>
    <property type="evidence" value="ECO:0007669"/>
    <property type="project" value="UniProtKB-UniRule"/>
</dbReference>
<dbReference type="GO" id="GO:0015935">
    <property type="term" value="C:small ribosomal subunit"/>
    <property type="evidence" value="ECO:0007669"/>
    <property type="project" value="InterPro"/>
</dbReference>
<comment type="subunit">
    <text evidence="7">Part of the 30S ribosomal subunit. Contacts protein S5. The interaction surface between S4 and S5 is involved in control of translational fidelity.</text>
</comment>
<dbReference type="InterPro" id="IPR022801">
    <property type="entry name" value="Ribosomal_uS4"/>
</dbReference>
<dbReference type="SMART" id="SM01390">
    <property type="entry name" value="Ribosomal_S4"/>
    <property type="match status" value="1"/>
</dbReference>
<evidence type="ECO:0000256" key="7">
    <source>
        <dbReference type="HAMAP-Rule" id="MF_01306"/>
    </source>
</evidence>
<dbReference type="AlphaFoldDB" id="A0A2H0YRQ6"/>
<dbReference type="HAMAP" id="MF_01306_B">
    <property type="entry name" value="Ribosomal_uS4_B"/>
    <property type="match status" value="1"/>
</dbReference>
<dbReference type="Gene3D" id="1.10.1050.10">
    <property type="entry name" value="Ribosomal Protein S4 Delta 41, Chain A, domain 1"/>
    <property type="match status" value="1"/>
</dbReference>
<dbReference type="FunFam" id="3.10.290.10:FF:000001">
    <property type="entry name" value="30S ribosomal protein S4"/>
    <property type="match status" value="1"/>
</dbReference>
<dbReference type="InterPro" id="IPR002942">
    <property type="entry name" value="S4_RNA-bd"/>
</dbReference>
<keyword evidence="3 7" id="KW-0694">RNA-binding</keyword>
<dbReference type="PANTHER" id="PTHR11831">
    <property type="entry name" value="30S 40S RIBOSOMAL PROTEIN"/>
    <property type="match status" value="1"/>
</dbReference>
<dbReference type="InterPro" id="IPR005709">
    <property type="entry name" value="Ribosomal_uS4_bac-type"/>
</dbReference>
<dbReference type="InterPro" id="IPR001912">
    <property type="entry name" value="Ribosomal_uS4_N"/>
</dbReference>
<organism evidence="11 12">
    <name type="scientific">Candidatus Kerfeldbacteria bacterium CG08_land_8_20_14_0_20_43_14</name>
    <dbReference type="NCBI Taxonomy" id="2014246"/>
    <lineage>
        <taxon>Bacteria</taxon>
        <taxon>Candidatus Kerfeldiibacteriota</taxon>
    </lineage>
</organism>
<dbReference type="SMART" id="SM00363">
    <property type="entry name" value="S4"/>
    <property type="match status" value="1"/>
</dbReference>